<dbReference type="Gene3D" id="3.40.50.2300">
    <property type="match status" value="1"/>
</dbReference>
<evidence type="ECO:0000256" key="3">
    <source>
        <dbReference type="PROSITE-ProRule" id="PRU00169"/>
    </source>
</evidence>
<evidence type="ECO:0000313" key="6">
    <source>
        <dbReference type="Proteomes" id="UP000323521"/>
    </source>
</evidence>
<feature type="domain" description="Response regulatory" evidence="4">
    <location>
        <begin position="10"/>
        <end position="124"/>
    </location>
</feature>
<sequence>MGEEGGAGIRILILDTEQPTLKKMQSYLQELDYISYTEVYTQSEMMLDAYRRERPGMVFIRVGRPDLNGLSAARRIRAMDELAKIVFICKNQDYTTLAWELRAVDYLLDPLDYDRFIEVLARAG</sequence>
<protein>
    <recommendedName>
        <fullName evidence="1">Stage 0 sporulation protein A homolog</fullName>
    </recommendedName>
</protein>
<dbReference type="SMART" id="SM00448">
    <property type="entry name" value="REC"/>
    <property type="match status" value="1"/>
</dbReference>
<dbReference type="RefSeq" id="WP_148134867.1">
    <property type="nucleotide sequence ID" value="NZ_CP017634.1"/>
</dbReference>
<evidence type="ECO:0000256" key="2">
    <source>
        <dbReference type="ARBA" id="ARBA00024867"/>
    </source>
</evidence>
<accession>A0A3G1KT02</accession>
<evidence type="ECO:0000259" key="4">
    <source>
        <dbReference type="PROSITE" id="PS50110"/>
    </source>
</evidence>
<evidence type="ECO:0000256" key="1">
    <source>
        <dbReference type="ARBA" id="ARBA00018672"/>
    </source>
</evidence>
<dbReference type="OrthoDB" id="9779387at2"/>
<keyword evidence="6" id="KW-1185">Reference proteome</keyword>
<dbReference type="SUPFAM" id="SSF52172">
    <property type="entry name" value="CheY-like"/>
    <property type="match status" value="1"/>
</dbReference>
<dbReference type="Pfam" id="PF00072">
    <property type="entry name" value="Response_reg"/>
    <property type="match status" value="1"/>
</dbReference>
<dbReference type="GO" id="GO:0000160">
    <property type="term" value="P:phosphorelay signal transduction system"/>
    <property type="evidence" value="ECO:0007669"/>
    <property type="project" value="InterPro"/>
</dbReference>
<reference evidence="5 6" key="1">
    <citation type="submission" date="2016-10" db="EMBL/GenBank/DDBJ databases">
        <title>Complete Genome Sequence of Peptococcaceae strain DCMF.</title>
        <authorList>
            <person name="Edwards R.J."/>
            <person name="Holland S.I."/>
            <person name="Deshpande N.P."/>
            <person name="Wong Y.K."/>
            <person name="Ertan H."/>
            <person name="Manefield M."/>
            <person name="Russell T.L."/>
            <person name="Lee M.J."/>
        </authorList>
    </citation>
    <scope>NUCLEOTIDE SEQUENCE [LARGE SCALE GENOMIC DNA]</scope>
    <source>
        <strain evidence="5 6">DCMF</strain>
    </source>
</reference>
<name>A0A3G1KT02_FORW1</name>
<organism evidence="5 6">
    <name type="scientific">Formimonas warabiya</name>
    <dbReference type="NCBI Taxonomy" id="1761012"/>
    <lineage>
        <taxon>Bacteria</taxon>
        <taxon>Bacillati</taxon>
        <taxon>Bacillota</taxon>
        <taxon>Clostridia</taxon>
        <taxon>Eubacteriales</taxon>
        <taxon>Peptococcaceae</taxon>
        <taxon>Candidatus Formimonas</taxon>
    </lineage>
</organism>
<comment type="function">
    <text evidence="2">May play the central regulatory role in sporulation. It may be an element of the effector pathway responsible for the activation of sporulation genes in response to nutritional stress. Spo0A may act in concert with spo0H (a sigma factor) to control the expression of some genes that are critical to the sporulation process.</text>
</comment>
<gene>
    <name evidence="5" type="ORF">DCMF_13345</name>
</gene>
<dbReference type="Proteomes" id="UP000323521">
    <property type="component" value="Chromosome"/>
</dbReference>
<dbReference type="KEGG" id="fwa:DCMF_13345"/>
<proteinExistence type="predicted"/>
<evidence type="ECO:0000313" key="5">
    <source>
        <dbReference type="EMBL" id="ATW25612.1"/>
    </source>
</evidence>
<comment type="caution">
    <text evidence="3">Lacks conserved residue(s) required for the propagation of feature annotation.</text>
</comment>
<dbReference type="InterPro" id="IPR001789">
    <property type="entry name" value="Sig_transdc_resp-reg_receiver"/>
</dbReference>
<dbReference type="PROSITE" id="PS50110">
    <property type="entry name" value="RESPONSE_REGULATORY"/>
    <property type="match status" value="1"/>
</dbReference>
<dbReference type="InterPro" id="IPR011006">
    <property type="entry name" value="CheY-like_superfamily"/>
</dbReference>
<dbReference type="AlphaFoldDB" id="A0A3G1KT02"/>
<dbReference type="EMBL" id="CP017634">
    <property type="protein sequence ID" value="ATW25612.1"/>
    <property type="molecule type" value="Genomic_DNA"/>
</dbReference>